<evidence type="ECO:0000313" key="2">
    <source>
        <dbReference type="Proteomes" id="UP000004980"/>
    </source>
</evidence>
<dbReference type="RefSeq" id="WP_009770990.1">
    <property type="nucleotide sequence ID" value="NZ_AKAU01000292.1"/>
</dbReference>
<gene>
    <name evidence="1" type="ORF">WQE_47464</name>
</gene>
<dbReference type="Proteomes" id="UP000004980">
    <property type="component" value="Unassembled WGS sequence"/>
</dbReference>
<protein>
    <submittedName>
        <fullName evidence="1">Uncharacterized protein</fullName>
    </submittedName>
</protein>
<sequence length="77" mass="8624">MNEHSYENYRGCQICASAQLDARAGEGRELGAIYQPLAIIQWQDAAGQHRKLLCDSKRRAFSRSDDALQIAAAMVKR</sequence>
<proteinExistence type="predicted"/>
<dbReference type="EMBL" id="AKAU01000292">
    <property type="protein sequence ID" value="EIM93848.1"/>
    <property type="molecule type" value="Genomic_DNA"/>
</dbReference>
<evidence type="ECO:0000313" key="1">
    <source>
        <dbReference type="EMBL" id="EIM93848.1"/>
    </source>
</evidence>
<comment type="caution">
    <text evidence="1">The sequence shown here is derived from an EMBL/GenBank/DDBJ whole genome shotgun (WGS) entry which is preliminary data.</text>
</comment>
<name>A0ABP2P8I6_9BURK</name>
<accession>A0ABP2P8I6</accession>
<keyword evidence="2" id="KW-1185">Reference proteome</keyword>
<reference evidence="1 2" key="1">
    <citation type="journal article" date="2012" name="J. Bacteriol.">
        <title>Draft Genome Sequence of the Soil Bacterium Burkholderia terrae Strain BS001, Which Interacts with Fungal Surface Structures.</title>
        <authorList>
            <person name="Nazir R."/>
            <person name="Hansen M.A."/>
            <person name="Sorensen S."/>
            <person name="van Elsas J.D."/>
        </authorList>
    </citation>
    <scope>NUCLEOTIDE SEQUENCE [LARGE SCALE GENOMIC DNA]</scope>
    <source>
        <strain evidence="1 2">BS001</strain>
    </source>
</reference>
<organism evidence="1 2">
    <name type="scientific">Paraburkholderia hospita</name>
    <dbReference type="NCBI Taxonomy" id="169430"/>
    <lineage>
        <taxon>Bacteria</taxon>
        <taxon>Pseudomonadati</taxon>
        <taxon>Pseudomonadota</taxon>
        <taxon>Betaproteobacteria</taxon>
        <taxon>Burkholderiales</taxon>
        <taxon>Burkholderiaceae</taxon>
        <taxon>Paraburkholderia</taxon>
    </lineage>
</organism>